<evidence type="ECO:0000313" key="1">
    <source>
        <dbReference type="EMBL" id="EFI26823.1"/>
    </source>
</evidence>
<gene>
    <name evidence="1" type="ORF">CC1G_15746</name>
</gene>
<name>D6RQJ3_COPC7</name>
<evidence type="ECO:0000313" key="2">
    <source>
        <dbReference type="Proteomes" id="UP000001861"/>
    </source>
</evidence>
<accession>D6RQJ3</accession>
<sequence length="132" mass="14996">MHHIVILTESFGLPLQHASRVFEARRRGHNPNNAINILDFAASEGSHSPSIRTQTIEEYLETTDFVSDCSAMDARVEKMMRDFQRKTSPVKTRLTEALIPWGTTQRIAILYEHLDDGAAGLWGLVRTTVRFE</sequence>
<dbReference type="GeneID" id="9379977"/>
<reference evidence="1 2" key="1">
    <citation type="journal article" date="2010" name="Proc. Natl. Acad. Sci. U.S.A.">
        <title>Insights into evolution of multicellular fungi from the assembled chromosomes of the mushroom Coprinopsis cinerea (Coprinus cinereus).</title>
        <authorList>
            <person name="Stajich J.E."/>
            <person name="Wilke S.K."/>
            <person name="Ahren D."/>
            <person name="Au C.H."/>
            <person name="Birren B.W."/>
            <person name="Borodovsky M."/>
            <person name="Burns C."/>
            <person name="Canback B."/>
            <person name="Casselton L.A."/>
            <person name="Cheng C.K."/>
            <person name="Deng J."/>
            <person name="Dietrich F.S."/>
            <person name="Fargo D.C."/>
            <person name="Farman M.L."/>
            <person name="Gathman A.C."/>
            <person name="Goldberg J."/>
            <person name="Guigo R."/>
            <person name="Hoegger P.J."/>
            <person name="Hooker J.B."/>
            <person name="Huggins A."/>
            <person name="James T.Y."/>
            <person name="Kamada T."/>
            <person name="Kilaru S."/>
            <person name="Kodira C."/>
            <person name="Kues U."/>
            <person name="Kupfer D."/>
            <person name="Kwan H.S."/>
            <person name="Lomsadze A."/>
            <person name="Li W."/>
            <person name="Lilly W.W."/>
            <person name="Ma L.J."/>
            <person name="Mackey A.J."/>
            <person name="Manning G."/>
            <person name="Martin F."/>
            <person name="Muraguchi H."/>
            <person name="Natvig D.O."/>
            <person name="Palmerini H."/>
            <person name="Ramesh M.A."/>
            <person name="Rehmeyer C.J."/>
            <person name="Roe B.A."/>
            <person name="Shenoy N."/>
            <person name="Stanke M."/>
            <person name="Ter-Hovhannisyan V."/>
            <person name="Tunlid A."/>
            <person name="Velagapudi R."/>
            <person name="Vision T.J."/>
            <person name="Zeng Q."/>
            <person name="Zolan M.E."/>
            <person name="Pukkila P.J."/>
        </authorList>
    </citation>
    <scope>NUCLEOTIDE SEQUENCE [LARGE SCALE GENOMIC DNA]</scope>
    <source>
        <strain evidence="2">Okayama-7 / 130 / ATCC MYA-4618 / FGSC 9003</strain>
    </source>
</reference>
<dbReference type="VEuPathDB" id="FungiDB:CC1G_15746"/>
<dbReference type="EMBL" id="AACS02000011">
    <property type="protein sequence ID" value="EFI26823.1"/>
    <property type="molecule type" value="Genomic_DNA"/>
</dbReference>
<comment type="caution">
    <text evidence="1">The sequence shown here is derived from an EMBL/GenBank/DDBJ whole genome shotgun (WGS) entry which is preliminary data.</text>
</comment>
<keyword evidence="2" id="KW-1185">Reference proteome</keyword>
<dbReference type="KEGG" id="cci:CC1G_15746"/>
<dbReference type="HOGENOM" id="CLU_1916974_0_0_1"/>
<dbReference type="InParanoid" id="D6RQJ3"/>
<proteinExistence type="predicted"/>
<dbReference type="AlphaFoldDB" id="D6RQJ3"/>
<organism evidence="1 2">
    <name type="scientific">Coprinopsis cinerea (strain Okayama-7 / 130 / ATCC MYA-4618 / FGSC 9003)</name>
    <name type="common">Inky cap fungus</name>
    <name type="synonym">Hormographiella aspergillata</name>
    <dbReference type="NCBI Taxonomy" id="240176"/>
    <lineage>
        <taxon>Eukaryota</taxon>
        <taxon>Fungi</taxon>
        <taxon>Dikarya</taxon>
        <taxon>Basidiomycota</taxon>
        <taxon>Agaricomycotina</taxon>
        <taxon>Agaricomycetes</taxon>
        <taxon>Agaricomycetidae</taxon>
        <taxon>Agaricales</taxon>
        <taxon>Agaricineae</taxon>
        <taxon>Psathyrellaceae</taxon>
        <taxon>Coprinopsis</taxon>
    </lineage>
</organism>
<protein>
    <submittedName>
        <fullName evidence="1">Uncharacterized protein</fullName>
    </submittedName>
</protein>
<dbReference type="RefSeq" id="XP_002910317.1">
    <property type="nucleotide sequence ID" value="XM_002910271.1"/>
</dbReference>
<dbReference type="Proteomes" id="UP000001861">
    <property type="component" value="Unassembled WGS sequence"/>
</dbReference>